<dbReference type="InterPro" id="IPR009776">
    <property type="entry name" value="Spore_0_M"/>
</dbReference>
<comment type="caution">
    <text evidence="2">The sequence shown here is derived from an EMBL/GenBank/DDBJ whole genome shotgun (WGS) entry which is preliminary data.</text>
</comment>
<evidence type="ECO:0000313" key="2">
    <source>
        <dbReference type="EMBL" id="GGM26755.1"/>
    </source>
</evidence>
<dbReference type="PANTHER" id="PTHR40053:SF1">
    <property type="entry name" value="SPORULATION-CONTROL PROTEIN SPO0M"/>
    <property type="match status" value="1"/>
</dbReference>
<reference evidence="2" key="2">
    <citation type="submission" date="2020-09" db="EMBL/GenBank/DDBJ databases">
        <authorList>
            <person name="Sun Q."/>
            <person name="Ohkuma M."/>
        </authorList>
    </citation>
    <scope>NUCLEOTIDE SEQUENCE</scope>
    <source>
        <strain evidence="2">JCM 19831</strain>
    </source>
</reference>
<sequence length="364" mass="37665">MVFKKLLASLGLGGVEVDTVLAAQPVTPGGVLTGQVNLRAKSDSQVTAVDLQLLVNGPLGEVELARHRVAADLHLTGGSNPSVPFTLPVPAHAPFTALYGHDLPGLTAGVRTHVTVASGTAKGDFDPVKLDANPVQQRIMDALGIIGARFVRSELRPGTGLTGLTVPAAQAVTFYAPIPEGQQPGPHIPQVVFVIAAGADDLTAVAELAARPGAGDRHHLTAADIERLNTEEDGWIAEVDRWLTTVLQQHGQPAAAPGAFLQPHQPSAHGHPNNYGRPGQPGQAYAYKGHQPYQYGGYQRRPGMGAAIAAGVGGAALGFLGGMVISDMIGDAFEPDVAAQATESFDDTGVDSGFGGFDDEGFDI</sequence>
<dbReference type="RefSeq" id="WP_190250404.1">
    <property type="nucleotide sequence ID" value="NZ_BMPI01000012.1"/>
</dbReference>
<evidence type="ECO:0008006" key="4">
    <source>
        <dbReference type="Google" id="ProtNLM"/>
    </source>
</evidence>
<gene>
    <name evidence="2" type="ORF">GCM10007977_029870</name>
</gene>
<reference evidence="2" key="1">
    <citation type="journal article" date="2014" name="Int. J. Syst. Evol. Microbiol.">
        <title>Complete genome sequence of Corynebacterium casei LMG S-19264T (=DSM 44701T), isolated from a smear-ripened cheese.</title>
        <authorList>
            <consortium name="US DOE Joint Genome Institute (JGI-PGF)"/>
            <person name="Walter F."/>
            <person name="Albersmeier A."/>
            <person name="Kalinowski J."/>
            <person name="Ruckert C."/>
        </authorList>
    </citation>
    <scope>NUCLEOTIDE SEQUENCE</scope>
    <source>
        <strain evidence="2">JCM 19831</strain>
    </source>
</reference>
<evidence type="ECO:0000313" key="3">
    <source>
        <dbReference type="Proteomes" id="UP000642070"/>
    </source>
</evidence>
<accession>A0A917WT81</accession>
<keyword evidence="3" id="KW-1185">Reference proteome</keyword>
<protein>
    <recommendedName>
        <fullName evidence="4">Sporulation-control protein</fullName>
    </recommendedName>
</protein>
<dbReference type="Pfam" id="PF07070">
    <property type="entry name" value="Spo0M"/>
    <property type="match status" value="1"/>
</dbReference>
<dbReference type="Proteomes" id="UP000642070">
    <property type="component" value="Unassembled WGS sequence"/>
</dbReference>
<feature type="region of interest" description="Disordered" evidence="1">
    <location>
        <begin position="253"/>
        <end position="283"/>
    </location>
</feature>
<dbReference type="EMBL" id="BMPI01000012">
    <property type="protein sequence ID" value="GGM26755.1"/>
    <property type="molecule type" value="Genomic_DNA"/>
</dbReference>
<proteinExistence type="predicted"/>
<evidence type="ECO:0000256" key="1">
    <source>
        <dbReference type="SAM" id="MobiDB-lite"/>
    </source>
</evidence>
<dbReference type="PANTHER" id="PTHR40053">
    <property type="entry name" value="SPORULATION-CONTROL PROTEIN SPO0M"/>
    <property type="match status" value="1"/>
</dbReference>
<organism evidence="2 3">
    <name type="scientific">Dactylosporangium sucinum</name>
    <dbReference type="NCBI Taxonomy" id="1424081"/>
    <lineage>
        <taxon>Bacteria</taxon>
        <taxon>Bacillati</taxon>
        <taxon>Actinomycetota</taxon>
        <taxon>Actinomycetes</taxon>
        <taxon>Micromonosporales</taxon>
        <taxon>Micromonosporaceae</taxon>
        <taxon>Dactylosporangium</taxon>
    </lineage>
</organism>
<name>A0A917WT81_9ACTN</name>
<dbReference type="AlphaFoldDB" id="A0A917WT81"/>